<dbReference type="InterPro" id="IPR001247">
    <property type="entry name" value="ExoRNase_PH_dom1"/>
</dbReference>
<dbReference type="PANTHER" id="PTHR11953">
    <property type="entry name" value="EXOSOME COMPLEX COMPONENT"/>
    <property type="match status" value="1"/>
</dbReference>
<dbReference type="Pfam" id="PF01138">
    <property type="entry name" value="RNase_PH"/>
    <property type="match status" value="1"/>
</dbReference>
<dbReference type="GO" id="GO:0005730">
    <property type="term" value="C:nucleolus"/>
    <property type="evidence" value="ECO:0007669"/>
    <property type="project" value="TreeGrafter"/>
</dbReference>
<evidence type="ECO:0000313" key="10">
    <source>
        <dbReference type="EMBL" id="GFE55233.1"/>
    </source>
</evidence>
<keyword evidence="5" id="KW-0698">rRNA processing</keyword>
<dbReference type="InterPro" id="IPR036345">
    <property type="entry name" value="ExoRNase_PH_dom2_sf"/>
</dbReference>
<dbReference type="Proteomes" id="UP001057455">
    <property type="component" value="Unassembled WGS sequence"/>
</dbReference>
<dbReference type="PANTHER" id="PTHR11953:SF2">
    <property type="entry name" value="EXOSOME COMPLEX COMPONENT MTR3"/>
    <property type="match status" value="1"/>
</dbReference>
<comment type="subcellular location">
    <subcellularLocation>
        <location evidence="2">Cytoplasm</location>
    </subcellularLocation>
    <subcellularLocation>
        <location evidence="1">Nucleus</location>
    </subcellularLocation>
</comment>
<keyword evidence="8" id="KW-0539">Nucleus</keyword>
<dbReference type="EMBL" id="BLIY01000017">
    <property type="protein sequence ID" value="GFE55233.1"/>
    <property type="molecule type" value="Genomic_DNA"/>
</dbReference>
<evidence type="ECO:0000256" key="1">
    <source>
        <dbReference type="ARBA" id="ARBA00004123"/>
    </source>
</evidence>
<dbReference type="AlphaFoldDB" id="A0A9W5TE38"/>
<keyword evidence="6" id="KW-0271">Exosome</keyword>
<dbReference type="GO" id="GO:0016075">
    <property type="term" value="P:rRNA catabolic process"/>
    <property type="evidence" value="ECO:0007669"/>
    <property type="project" value="TreeGrafter"/>
</dbReference>
<proteinExistence type="inferred from homology"/>
<feature type="domain" description="Exoribonuclease phosphorolytic" evidence="9">
    <location>
        <begin position="13"/>
        <end position="133"/>
    </location>
</feature>
<dbReference type="InterPro" id="IPR027408">
    <property type="entry name" value="PNPase/RNase_PH_dom_sf"/>
</dbReference>
<dbReference type="GO" id="GO:0000177">
    <property type="term" value="C:cytoplasmic exosome (RNase complex)"/>
    <property type="evidence" value="ECO:0007669"/>
    <property type="project" value="TreeGrafter"/>
</dbReference>
<dbReference type="Gene3D" id="3.30.230.70">
    <property type="entry name" value="GHMP Kinase, N-terminal domain"/>
    <property type="match status" value="1"/>
</dbReference>
<dbReference type="GO" id="GO:0034475">
    <property type="term" value="P:U4 snRNA 3'-end processing"/>
    <property type="evidence" value="ECO:0007669"/>
    <property type="project" value="TreeGrafter"/>
</dbReference>
<gene>
    <name evidence="10" type="ORF">BaOVIS_026370</name>
</gene>
<evidence type="ECO:0000256" key="5">
    <source>
        <dbReference type="ARBA" id="ARBA00022552"/>
    </source>
</evidence>
<organism evidence="10 11">
    <name type="scientific">Babesia ovis</name>
    <dbReference type="NCBI Taxonomy" id="5869"/>
    <lineage>
        <taxon>Eukaryota</taxon>
        <taxon>Sar</taxon>
        <taxon>Alveolata</taxon>
        <taxon>Apicomplexa</taxon>
        <taxon>Aconoidasida</taxon>
        <taxon>Piroplasmida</taxon>
        <taxon>Babesiidae</taxon>
        <taxon>Babesia</taxon>
    </lineage>
</organism>
<dbReference type="InterPro" id="IPR050080">
    <property type="entry name" value="RNase_PH"/>
</dbReference>
<keyword evidence="7" id="KW-0694">RNA-binding</keyword>
<evidence type="ECO:0000256" key="8">
    <source>
        <dbReference type="ARBA" id="ARBA00023242"/>
    </source>
</evidence>
<dbReference type="OrthoDB" id="27298at2759"/>
<comment type="caution">
    <text evidence="10">The sequence shown here is derived from an EMBL/GenBank/DDBJ whole genome shotgun (WGS) entry which is preliminary data.</text>
</comment>
<keyword evidence="4" id="KW-0963">Cytoplasm</keyword>
<evidence type="ECO:0000259" key="9">
    <source>
        <dbReference type="Pfam" id="PF01138"/>
    </source>
</evidence>
<dbReference type="GO" id="GO:0000176">
    <property type="term" value="C:nuclear exosome (RNase complex)"/>
    <property type="evidence" value="ECO:0007669"/>
    <property type="project" value="TreeGrafter"/>
</dbReference>
<dbReference type="SUPFAM" id="SSF55666">
    <property type="entry name" value="Ribonuclease PH domain 2-like"/>
    <property type="match status" value="1"/>
</dbReference>
<evidence type="ECO:0000256" key="3">
    <source>
        <dbReference type="ARBA" id="ARBA00006678"/>
    </source>
</evidence>
<evidence type="ECO:0000256" key="2">
    <source>
        <dbReference type="ARBA" id="ARBA00004496"/>
    </source>
</evidence>
<reference evidence="10" key="1">
    <citation type="submission" date="2019-12" db="EMBL/GenBank/DDBJ databases">
        <title>Genome sequence of Babesia ovis.</title>
        <authorList>
            <person name="Yamagishi J."/>
            <person name="Sevinc F."/>
            <person name="Xuan X."/>
        </authorList>
    </citation>
    <scope>NUCLEOTIDE SEQUENCE</scope>
    <source>
        <strain evidence="10">Selcuk</strain>
    </source>
</reference>
<evidence type="ECO:0000313" key="11">
    <source>
        <dbReference type="Proteomes" id="UP001057455"/>
    </source>
</evidence>
<dbReference type="InterPro" id="IPR020568">
    <property type="entry name" value="Ribosomal_Su5_D2-typ_SF"/>
</dbReference>
<keyword evidence="11" id="KW-1185">Reference proteome</keyword>
<sequence>MPMFPPPARNFSQLRPVGVDLGISCSASGSSYITVGDTKVKCCVNTPRSCGKRLLQEVGILSIDVRFSRKDLARSCNFDLRHVLTELFERHLLLSRYPRQLIEAWLTVEEDAGGLFAACVTGLCLAFADCGIQMLDVVAATSAFAFRVSGGAMTLALDLSADEEAYYSEVDPGMTRLHLAYCPNLGVTTYVLQTGCHTDPAVTQQLLSMAHAACDLVFAEIKTSMHGHLEWLSEQRGDTLTCPEVEM</sequence>
<dbReference type="SUPFAM" id="SSF54211">
    <property type="entry name" value="Ribosomal protein S5 domain 2-like"/>
    <property type="match status" value="1"/>
</dbReference>
<dbReference type="GO" id="GO:0071028">
    <property type="term" value="P:nuclear mRNA surveillance"/>
    <property type="evidence" value="ECO:0007669"/>
    <property type="project" value="TreeGrafter"/>
</dbReference>
<evidence type="ECO:0000256" key="6">
    <source>
        <dbReference type="ARBA" id="ARBA00022835"/>
    </source>
</evidence>
<name>A0A9W5TE38_BABOV</name>
<accession>A0A9W5TE38</accession>
<dbReference type="GO" id="GO:0003723">
    <property type="term" value="F:RNA binding"/>
    <property type="evidence" value="ECO:0007669"/>
    <property type="project" value="UniProtKB-KW"/>
</dbReference>
<comment type="similarity">
    <text evidence="3">Belongs to the RNase PH family.</text>
</comment>
<dbReference type="GO" id="GO:0071051">
    <property type="term" value="P:poly(A)-dependent snoRNA 3'-end processing"/>
    <property type="evidence" value="ECO:0007669"/>
    <property type="project" value="TreeGrafter"/>
</dbReference>
<protein>
    <recommendedName>
        <fullName evidence="9">Exoribonuclease phosphorolytic domain-containing protein</fullName>
    </recommendedName>
</protein>
<evidence type="ECO:0000256" key="7">
    <source>
        <dbReference type="ARBA" id="ARBA00022884"/>
    </source>
</evidence>
<evidence type="ECO:0000256" key="4">
    <source>
        <dbReference type="ARBA" id="ARBA00022490"/>
    </source>
</evidence>
<dbReference type="GO" id="GO:0006364">
    <property type="term" value="P:rRNA processing"/>
    <property type="evidence" value="ECO:0007669"/>
    <property type="project" value="UniProtKB-KW"/>
</dbReference>